<dbReference type="OrthoDB" id="7363897at2"/>
<keyword evidence="2" id="KW-1185">Reference proteome</keyword>
<dbReference type="AlphaFoldDB" id="A0A418ZQV8"/>
<comment type="caution">
    <text evidence="1">The sequence shown here is derived from an EMBL/GenBank/DDBJ whole genome shotgun (WGS) entry which is preliminary data.</text>
</comment>
<organism evidence="1 2">
    <name type="scientific">Paracoccus aestuarii</name>
    <dbReference type="NCBI Taxonomy" id="453842"/>
    <lineage>
        <taxon>Bacteria</taxon>
        <taxon>Pseudomonadati</taxon>
        <taxon>Pseudomonadota</taxon>
        <taxon>Alphaproteobacteria</taxon>
        <taxon>Rhodobacterales</taxon>
        <taxon>Paracoccaceae</taxon>
        <taxon>Paracoccus</taxon>
    </lineage>
</organism>
<evidence type="ECO:0000313" key="2">
    <source>
        <dbReference type="Proteomes" id="UP000285530"/>
    </source>
</evidence>
<dbReference type="RefSeq" id="WP_119887509.1">
    <property type="nucleotide sequence ID" value="NZ_CP067169.1"/>
</dbReference>
<sequence length="68" mass="7621">MIELFFVTCLAADPAVCRDRSLLYTQDVGLMTCMMGAQTQLAAWAARHPDQRVARWQCRMAGLSDRTA</sequence>
<gene>
    <name evidence="1" type="ORF">D3P06_16065</name>
</gene>
<proteinExistence type="predicted"/>
<accession>A0A418ZQV8</accession>
<evidence type="ECO:0000313" key="1">
    <source>
        <dbReference type="EMBL" id="RJK98530.1"/>
    </source>
</evidence>
<dbReference type="Proteomes" id="UP000285530">
    <property type="component" value="Unassembled WGS sequence"/>
</dbReference>
<reference evidence="1 2" key="1">
    <citation type="submission" date="2018-09" db="EMBL/GenBank/DDBJ databases">
        <title>Paracoccus onubensis nov. sp. a moderate halophilic bacterium isolated from Gruta de las Maravillas (Aracena, Spain).</title>
        <authorList>
            <person name="Jurado V."/>
            <person name="Gutierrez-Patricio S."/>
            <person name="Gonzalez-Pimentel J.L."/>
            <person name="Laiz L."/>
            <person name="Saiz-Jimenez C."/>
        </authorList>
    </citation>
    <scope>NUCLEOTIDE SEQUENCE [LARGE SCALE GENOMIC DNA]</scope>
    <source>
        <strain evidence="1 2">DSM 19484</strain>
    </source>
</reference>
<name>A0A418ZQV8_9RHOB</name>
<protein>
    <submittedName>
        <fullName evidence="1">Uncharacterized protein</fullName>
    </submittedName>
</protein>
<dbReference type="EMBL" id="QZEV01000120">
    <property type="protein sequence ID" value="RJK98530.1"/>
    <property type="molecule type" value="Genomic_DNA"/>
</dbReference>